<feature type="region of interest" description="Disordered" evidence="1">
    <location>
        <begin position="343"/>
        <end position="362"/>
    </location>
</feature>
<evidence type="ECO:0000313" key="3">
    <source>
        <dbReference type="EMBL" id="KAK7745294.1"/>
    </source>
</evidence>
<evidence type="ECO:0000313" key="4">
    <source>
        <dbReference type="Proteomes" id="UP001320245"/>
    </source>
</evidence>
<evidence type="ECO:0008006" key="5">
    <source>
        <dbReference type="Google" id="ProtNLM"/>
    </source>
</evidence>
<feature type="compositionally biased region" description="Basic and acidic residues" evidence="1">
    <location>
        <begin position="351"/>
        <end position="362"/>
    </location>
</feature>
<gene>
    <name evidence="3" type="ORF">SLS53_002790</name>
</gene>
<keyword evidence="4" id="KW-1185">Reference proteome</keyword>
<dbReference type="AlphaFoldDB" id="A0AAN9YJJ3"/>
<proteinExistence type="predicted"/>
<protein>
    <recommendedName>
        <fullName evidence="5">Cytoskeleton-associated protein</fullName>
    </recommendedName>
</protein>
<sequence>MSLLNLARDGRVVIVGMTAAIVGTVFTARILLTQIRDKAEIKPPQPTTQYITQETEDSLKPSTLDTILGHYNYAIREIAAKIVCDRAVNDGESIDYLLWGIARPDYDERMKCLRTLAFITDPRMIHHHFFVSKRSVDKDTTPQAHTLFASGGPESEMQLTSVPDTMSKLNSPRAYSAFVRSLEQCINDRAPLEKLDDRWFDEYGLRDMAEKLCFMFVAQLMQKYGPDKFIQAGIVEKWLARQNWGDSPEEREHNFFQYMYKTNRIVEIIQKIQQSPLGREALEKAGLMPKSVSRSFDVFASIHIETEVLDGENAEPTPRNLEQSVEEQRIRHRHREAMVLNDGTRPLGRSDIIEREHSTPPP</sequence>
<dbReference type="EMBL" id="JAJSPL020000008">
    <property type="protein sequence ID" value="KAK7745294.1"/>
    <property type="molecule type" value="Genomic_DNA"/>
</dbReference>
<feature type="transmembrane region" description="Helical" evidence="2">
    <location>
        <begin position="12"/>
        <end position="32"/>
    </location>
</feature>
<reference evidence="3 4" key="1">
    <citation type="journal article" date="2023" name="PLoS ONE">
        <title>Cytospora paraplurivora sp. nov. isolated from orchards with fruit tree decline syndrome in Ontario, Canada.</title>
        <authorList>
            <person name="Ilyukhin E."/>
            <person name="Nguyen H.D.T."/>
            <person name="Castle A.J."/>
            <person name="Ellouze W."/>
        </authorList>
    </citation>
    <scope>NUCLEOTIDE SEQUENCE [LARGE SCALE GENOMIC DNA]</scope>
    <source>
        <strain evidence="3 4">FDS-564</strain>
    </source>
</reference>
<dbReference type="Proteomes" id="UP001320245">
    <property type="component" value="Unassembled WGS sequence"/>
</dbReference>
<keyword evidence="2" id="KW-0472">Membrane</keyword>
<accession>A0AAN9YJJ3</accession>
<evidence type="ECO:0000256" key="1">
    <source>
        <dbReference type="SAM" id="MobiDB-lite"/>
    </source>
</evidence>
<keyword evidence="2" id="KW-1133">Transmembrane helix</keyword>
<organism evidence="3 4">
    <name type="scientific">Cytospora paraplurivora</name>
    <dbReference type="NCBI Taxonomy" id="2898453"/>
    <lineage>
        <taxon>Eukaryota</taxon>
        <taxon>Fungi</taxon>
        <taxon>Dikarya</taxon>
        <taxon>Ascomycota</taxon>
        <taxon>Pezizomycotina</taxon>
        <taxon>Sordariomycetes</taxon>
        <taxon>Sordariomycetidae</taxon>
        <taxon>Diaporthales</taxon>
        <taxon>Cytosporaceae</taxon>
        <taxon>Cytospora</taxon>
    </lineage>
</organism>
<evidence type="ECO:0000256" key="2">
    <source>
        <dbReference type="SAM" id="Phobius"/>
    </source>
</evidence>
<comment type="caution">
    <text evidence="3">The sequence shown here is derived from an EMBL/GenBank/DDBJ whole genome shotgun (WGS) entry which is preliminary data.</text>
</comment>
<name>A0AAN9YJJ3_9PEZI</name>
<keyword evidence="2" id="KW-0812">Transmembrane</keyword>